<dbReference type="Gene3D" id="3.40.50.720">
    <property type="entry name" value="NAD(P)-binding Rossmann-like Domain"/>
    <property type="match status" value="1"/>
</dbReference>
<dbReference type="Proteomes" id="UP000245080">
    <property type="component" value="Unassembled WGS sequence"/>
</dbReference>
<dbReference type="SUPFAM" id="SSF51735">
    <property type="entry name" value="NAD(P)-binding Rossmann-fold domains"/>
    <property type="match status" value="1"/>
</dbReference>
<comment type="caution">
    <text evidence="2">The sequence shown here is derived from an EMBL/GenBank/DDBJ whole genome shotgun (WGS) entry which is preliminary data.</text>
</comment>
<evidence type="ECO:0000313" key="3">
    <source>
        <dbReference type="Proteomes" id="UP000245080"/>
    </source>
</evidence>
<gene>
    <name evidence="2" type="ORF">DCM90_06440</name>
</gene>
<name>A0A2V1N326_9LACO</name>
<sequence>MTTILVLGQDQTALMVAKQLASSSTVKVHLMVAESNGVPDNLPDQITIFQGDLTQPESYERVLDGVGYLYSGLEGSGVDLALEAVFDELRIRRQALTRTVMLTTLGVDQELTSPMAYPGILDVSGYLNEQRFAAKVIDEAEFPYTLLRAGELVDGPAERPRLISEGTPVQPTPVSRETIATLATQILLGGGYDYQSLGVIQA</sequence>
<feature type="domain" description="NAD(P)-binding" evidence="1">
    <location>
        <begin position="11"/>
        <end position="187"/>
    </location>
</feature>
<organism evidence="2 3">
    <name type="scientific">Levilactobacillus bambusae</name>
    <dbReference type="NCBI Taxonomy" id="2024736"/>
    <lineage>
        <taxon>Bacteria</taxon>
        <taxon>Bacillati</taxon>
        <taxon>Bacillota</taxon>
        <taxon>Bacilli</taxon>
        <taxon>Lactobacillales</taxon>
        <taxon>Lactobacillaceae</taxon>
        <taxon>Levilactobacillus</taxon>
    </lineage>
</organism>
<accession>A0A2V1N326</accession>
<reference evidence="2 3" key="1">
    <citation type="journal article" date="2018" name="Int. J. Syst. Evol. Microbiol.">
        <title>Lactobacillus bambusae sp. nov., isolated from a traditional fermented Ma-bamboo shoots of Taiwan.</title>
        <authorList>
            <person name="Wang L.-T."/>
        </authorList>
    </citation>
    <scope>NUCLEOTIDE SEQUENCE [LARGE SCALE GENOMIC DNA]</scope>
    <source>
        <strain evidence="2 3">BS-W1</strain>
    </source>
</reference>
<dbReference type="EMBL" id="QCXQ01000002">
    <property type="protein sequence ID" value="PWG00556.1"/>
    <property type="molecule type" value="Genomic_DNA"/>
</dbReference>
<dbReference type="InterPro" id="IPR016040">
    <property type="entry name" value="NAD(P)-bd_dom"/>
</dbReference>
<dbReference type="AlphaFoldDB" id="A0A2V1N326"/>
<keyword evidence="3" id="KW-1185">Reference proteome</keyword>
<dbReference type="Pfam" id="PF13460">
    <property type="entry name" value="NAD_binding_10"/>
    <property type="match status" value="1"/>
</dbReference>
<dbReference type="RefSeq" id="WP_109250501.1">
    <property type="nucleotide sequence ID" value="NZ_QCXQ01000002.1"/>
</dbReference>
<evidence type="ECO:0000313" key="2">
    <source>
        <dbReference type="EMBL" id="PWG00556.1"/>
    </source>
</evidence>
<dbReference type="InterPro" id="IPR036291">
    <property type="entry name" value="NAD(P)-bd_dom_sf"/>
</dbReference>
<proteinExistence type="predicted"/>
<dbReference type="OrthoDB" id="2282439at2"/>
<protein>
    <submittedName>
        <fullName evidence="2">Saccharopine dehydrogenase</fullName>
    </submittedName>
</protein>
<evidence type="ECO:0000259" key="1">
    <source>
        <dbReference type="Pfam" id="PF13460"/>
    </source>
</evidence>